<organism evidence="7 8">
    <name type="scientific">Oceanicoccus sagamiensis</name>
    <dbReference type="NCBI Taxonomy" id="716816"/>
    <lineage>
        <taxon>Bacteria</taxon>
        <taxon>Pseudomonadati</taxon>
        <taxon>Pseudomonadota</taxon>
        <taxon>Gammaproteobacteria</taxon>
        <taxon>Cellvibrionales</taxon>
        <taxon>Spongiibacteraceae</taxon>
        <taxon>Oceanicoccus</taxon>
    </lineage>
</organism>
<evidence type="ECO:0000256" key="2">
    <source>
        <dbReference type="ARBA" id="ARBA00022723"/>
    </source>
</evidence>
<evidence type="ECO:0000313" key="8">
    <source>
        <dbReference type="Proteomes" id="UP000193450"/>
    </source>
</evidence>
<sequence length="377" mass="42469">MYINFWYPIVLDKDLTAEESQRVEVLGVKLAVFRDSEGKPAVIADTCVHRGGSLGKGTVENGNVVCPYHGWAFNNGGECVDIPTLNEGDYQIPNRAKVDAYPTEVKYGIVFAFLGDLPEAERPPIAWEAEEFDDPEWGKCDIHVFDVDYYYERSIENGLDPAHNEYVHPNQGAPTPTRDWKKEPIDIEKEDFASHFTLRFIRHKQGLLGGDAAGVEAEGGGELIVAGSGHMGPNSVVTWIQPQENTKYRQYFFEAPINAEKTRIFFLTTRSTMIDEDFDEDIMEINLAIAQEDVDVVKEINPIRTPNSNIKEVLVPTDAPIISYREYLKQWENNGWKIDWKKAQSMKGDIAFAIPSPGRRDSKGWVLDAIPLVSPES</sequence>
<dbReference type="GO" id="GO:0016491">
    <property type="term" value="F:oxidoreductase activity"/>
    <property type="evidence" value="ECO:0007669"/>
    <property type="project" value="UniProtKB-KW"/>
</dbReference>
<keyword evidence="1" id="KW-0001">2Fe-2S</keyword>
<dbReference type="GO" id="GO:0005506">
    <property type="term" value="F:iron ion binding"/>
    <property type="evidence" value="ECO:0007669"/>
    <property type="project" value="InterPro"/>
</dbReference>
<feature type="domain" description="Rieske" evidence="6">
    <location>
        <begin position="6"/>
        <end position="112"/>
    </location>
</feature>
<evidence type="ECO:0000256" key="3">
    <source>
        <dbReference type="ARBA" id="ARBA00023002"/>
    </source>
</evidence>
<dbReference type="EMBL" id="CP019343">
    <property type="protein sequence ID" value="ARN73169.1"/>
    <property type="molecule type" value="Genomic_DNA"/>
</dbReference>
<dbReference type="RefSeq" id="WP_085757271.1">
    <property type="nucleotide sequence ID" value="NZ_CP019343.1"/>
</dbReference>
<dbReference type="Gene3D" id="3.90.380.10">
    <property type="entry name" value="Naphthalene 1,2-dioxygenase Alpha Subunit, Chain A, domain 1"/>
    <property type="match status" value="1"/>
</dbReference>
<dbReference type="Pfam" id="PF19112">
    <property type="entry name" value="VanA_C"/>
    <property type="match status" value="1"/>
</dbReference>
<accession>A0A1X9NCA2</accession>
<dbReference type="PANTHER" id="PTHR21266:SF59">
    <property type="entry name" value="BLR4922 PROTEIN"/>
    <property type="match status" value="1"/>
</dbReference>
<name>A0A1X9NCA2_9GAMM</name>
<protein>
    <recommendedName>
        <fullName evidence="6">Rieske domain-containing protein</fullName>
    </recommendedName>
</protein>
<reference evidence="7 8" key="1">
    <citation type="submission" date="2016-11" db="EMBL/GenBank/DDBJ databases">
        <title>Trade-off between light-utilization and light-protection in marine flavobacteria.</title>
        <authorList>
            <person name="Kumagai Y."/>
        </authorList>
    </citation>
    <scope>NUCLEOTIDE SEQUENCE [LARGE SCALE GENOMIC DNA]</scope>
    <source>
        <strain evidence="7 8">NBRC 107125</strain>
    </source>
</reference>
<keyword evidence="8" id="KW-1185">Reference proteome</keyword>
<dbReference type="Gene3D" id="2.102.10.10">
    <property type="entry name" value="Rieske [2Fe-2S] iron-sulphur domain"/>
    <property type="match status" value="1"/>
</dbReference>
<dbReference type="STRING" id="716816.BST96_03040"/>
<dbReference type="PANTHER" id="PTHR21266">
    <property type="entry name" value="IRON-SULFUR DOMAIN CONTAINING PROTEIN"/>
    <property type="match status" value="1"/>
</dbReference>
<dbReference type="KEGG" id="osg:BST96_03040"/>
<dbReference type="GO" id="GO:0051537">
    <property type="term" value="F:2 iron, 2 sulfur cluster binding"/>
    <property type="evidence" value="ECO:0007669"/>
    <property type="project" value="UniProtKB-KW"/>
</dbReference>
<dbReference type="SUPFAM" id="SSF50022">
    <property type="entry name" value="ISP domain"/>
    <property type="match status" value="1"/>
</dbReference>
<evidence type="ECO:0000256" key="4">
    <source>
        <dbReference type="ARBA" id="ARBA00023004"/>
    </source>
</evidence>
<dbReference type="AlphaFoldDB" id="A0A1X9NCA2"/>
<dbReference type="InterPro" id="IPR017941">
    <property type="entry name" value="Rieske_2Fe-2S"/>
</dbReference>
<evidence type="ECO:0000256" key="5">
    <source>
        <dbReference type="ARBA" id="ARBA00023014"/>
    </source>
</evidence>
<dbReference type="Proteomes" id="UP000193450">
    <property type="component" value="Chromosome"/>
</dbReference>
<keyword evidence="3" id="KW-0560">Oxidoreductase</keyword>
<dbReference type="SUPFAM" id="SSF55961">
    <property type="entry name" value="Bet v1-like"/>
    <property type="match status" value="1"/>
</dbReference>
<evidence type="ECO:0000256" key="1">
    <source>
        <dbReference type="ARBA" id="ARBA00022714"/>
    </source>
</evidence>
<keyword evidence="5" id="KW-0411">Iron-sulfur</keyword>
<dbReference type="PROSITE" id="PS00570">
    <property type="entry name" value="RING_HYDROXYL_ALPHA"/>
    <property type="match status" value="1"/>
</dbReference>
<dbReference type="InterPro" id="IPR015881">
    <property type="entry name" value="ARHD_Rieske_2Fe_2S"/>
</dbReference>
<evidence type="ECO:0000259" key="6">
    <source>
        <dbReference type="PROSITE" id="PS51296"/>
    </source>
</evidence>
<dbReference type="InterPro" id="IPR044043">
    <property type="entry name" value="VanA_C_cat"/>
</dbReference>
<keyword evidence="2" id="KW-0479">Metal-binding</keyword>
<dbReference type="OrthoDB" id="9769355at2"/>
<dbReference type="InterPro" id="IPR036922">
    <property type="entry name" value="Rieske_2Fe-2S_sf"/>
</dbReference>
<dbReference type="PROSITE" id="PS51296">
    <property type="entry name" value="RIESKE"/>
    <property type="match status" value="1"/>
</dbReference>
<proteinExistence type="predicted"/>
<keyword evidence="4" id="KW-0408">Iron</keyword>
<evidence type="ECO:0000313" key="7">
    <source>
        <dbReference type="EMBL" id="ARN73169.1"/>
    </source>
</evidence>
<dbReference type="InterPro" id="IPR050584">
    <property type="entry name" value="Cholesterol_7-desaturase"/>
</dbReference>
<gene>
    <name evidence="7" type="ORF">BST96_03040</name>
</gene>
<dbReference type="Pfam" id="PF00355">
    <property type="entry name" value="Rieske"/>
    <property type="match status" value="1"/>
</dbReference>